<reference evidence="2" key="2">
    <citation type="journal article" date="2024" name="Plant">
        <title>Genomic evolution and insights into agronomic trait innovations of Sesamum species.</title>
        <authorList>
            <person name="Miao H."/>
            <person name="Wang L."/>
            <person name="Qu L."/>
            <person name="Liu H."/>
            <person name="Sun Y."/>
            <person name="Le M."/>
            <person name="Wang Q."/>
            <person name="Wei S."/>
            <person name="Zheng Y."/>
            <person name="Lin W."/>
            <person name="Duan Y."/>
            <person name="Cao H."/>
            <person name="Xiong S."/>
            <person name="Wang X."/>
            <person name="Wei L."/>
            <person name="Li C."/>
            <person name="Ma Q."/>
            <person name="Ju M."/>
            <person name="Zhao R."/>
            <person name="Li G."/>
            <person name="Mu C."/>
            <person name="Tian Q."/>
            <person name="Mei H."/>
            <person name="Zhang T."/>
            <person name="Gao T."/>
            <person name="Zhang H."/>
        </authorList>
    </citation>
    <scope>NUCLEOTIDE SEQUENCE</scope>
    <source>
        <strain evidence="2">G02</strain>
    </source>
</reference>
<dbReference type="EMBL" id="JACGWJ010000020">
    <property type="protein sequence ID" value="KAL0340217.1"/>
    <property type="molecule type" value="Genomic_DNA"/>
</dbReference>
<name>A0AAW2N8A0_SESRA</name>
<organism evidence="2">
    <name type="scientific">Sesamum radiatum</name>
    <name type="common">Black benniseed</name>
    <dbReference type="NCBI Taxonomy" id="300843"/>
    <lineage>
        <taxon>Eukaryota</taxon>
        <taxon>Viridiplantae</taxon>
        <taxon>Streptophyta</taxon>
        <taxon>Embryophyta</taxon>
        <taxon>Tracheophyta</taxon>
        <taxon>Spermatophyta</taxon>
        <taxon>Magnoliopsida</taxon>
        <taxon>eudicotyledons</taxon>
        <taxon>Gunneridae</taxon>
        <taxon>Pentapetalae</taxon>
        <taxon>asterids</taxon>
        <taxon>lamiids</taxon>
        <taxon>Lamiales</taxon>
        <taxon>Pedaliaceae</taxon>
        <taxon>Sesamum</taxon>
    </lineage>
</organism>
<sequence length="126" mass="13807">MGNAETAETMAAREAILLALRHGWSSIIIEGDCYTLIQKLRSLDRDLSVVGPIVMDIRELAACFHSCSFQHVKRSCNRVAHYLAPVACAPAKGGYLAPPAVASLYKLIFPGNEISPFVSKKKIDKY</sequence>
<comment type="caution">
    <text evidence="2">The sequence shown here is derived from an EMBL/GenBank/DDBJ whole genome shotgun (WGS) entry which is preliminary data.</text>
</comment>
<accession>A0AAW2N8A0</accession>
<dbReference type="Gene3D" id="3.30.420.10">
    <property type="entry name" value="Ribonuclease H-like superfamily/Ribonuclease H"/>
    <property type="match status" value="1"/>
</dbReference>
<dbReference type="InterPro" id="IPR044730">
    <property type="entry name" value="RNase_H-like_dom_plant"/>
</dbReference>
<dbReference type="InterPro" id="IPR002156">
    <property type="entry name" value="RNaseH_domain"/>
</dbReference>
<dbReference type="CDD" id="cd06222">
    <property type="entry name" value="RNase_H_like"/>
    <property type="match status" value="1"/>
</dbReference>
<reference evidence="2" key="1">
    <citation type="submission" date="2020-06" db="EMBL/GenBank/DDBJ databases">
        <authorList>
            <person name="Li T."/>
            <person name="Hu X."/>
            <person name="Zhang T."/>
            <person name="Song X."/>
            <person name="Zhang H."/>
            <person name="Dai N."/>
            <person name="Sheng W."/>
            <person name="Hou X."/>
            <person name="Wei L."/>
        </authorList>
    </citation>
    <scope>NUCLEOTIDE SEQUENCE</scope>
    <source>
        <strain evidence="2">G02</strain>
        <tissue evidence="2">Leaf</tissue>
    </source>
</reference>
<dbReference type="PANTHER" id="PTHR47074:SF11">
    <property type="entry name" value="REVERSE TRANSCRIPTASE-LIKE PROTEIN"/>
    <property type="match status" value="1"/>
</dbReference>
<dbReference type="GO" id="GO:0003676">
    <property type="term" value="F:nucleic acid binding"/>
    <property type="evidence" value="ECO:0007669"/>
    <property type="project" value="InterPro"/>
</dbReference>
<protein>
    <recommendedName>
        <fullName evidence="1">RNase H type-1 domain-containing protein</fullName>
    </recommendedName>
</protein>
<dbReference type="SUPFAM" id="SSF53098">
    <property type="entry name" value="Ribonuclease H-like"/>
    <property type="match status" value="1"/>
</dbReference>
<gene>
    <name evidence="2" type="ORF">Sradi_4538500</name>
</gene>
<proteinExistence type="predicted"/>
<dbReference type="InterPro" id="IPR052929">
    <property type="entry name" value="RNase_H-like_EbsB-rel"/>
</dbReference>
<dbReference type="Pfam" id="PF13456">
    <property type="entry name" value="RVT_3"/>
    <property type="match status" value="1"/>
</dbReference>
<dbReference type="InterPro" id="IPR036397">
    <property type="entry name" value="RNaseH_sf"/>
</dbReference>
<dbReference type="InterPro" id="IPR012337">
    <property type="entry name" value="RNaseH-like_sf"/>
</dbReference>
<dbReference type="AlphaFoldDB" id="A0AAW2N8A0"/>
<evidence type="ECO:0000313" key="2">
    <source>
        <dbReference type="EMBL" id="KAL0340217.1"/>
    </source>
</evidence>
<feature type="domain" description="RNase H type-1" evidence="1">
    <location>
        <begin position="4"/>
        <end position="84"/>
    </location>
</feature>
<evidence type="ECO:0000259" key="1">
    <source>
        <dbReference type="Pfam" id="PF13456"/>
    </source>
</evidence>
<dbReference type="PANTHER" id="PTHR47074">
    <property type="entry name" value="BNAC02G40300D PROTEIN"/>
    <property type="match status" value="1"/>
</dbReference>
<dbReference type="GO" id="GO:0004523">
    <property type="term" value="F:RNA-DNA hybrid ribonuclease activity"/>
    <property type="evidence" value="ECO:0007669"/>
    <property type="project" value="InterPro"/>
</dbReference>